<gene>
    <name evidence="1" type="ORF">NCTC12420_02471</name>
</gene>
<dbReference type="AlphaFoldDB" id="A0A379XQF3"/>
<proteinExistence type="predicted"/>
<protein>
    <submittedName>
        <fullName evidence="1">Uncharacterized protein</fullName>
    </submittedName>
</protein>
<name>A0A379XQF3_SALER</name>
<accession>A0A379XQF3</accession>
<evidence type="ECO:0000313" key="2">
    <source>
        <dbReference type="Proteomes" id="UP000254220"/>
    </source>
</evidence>
<dbReference type="EMBL" id="UGYB01000001">
    <property type="protein sequence ID" value="SUI02698.1"/>
    <property type="molecule type" value="Genomic_DNA"/>
</dbReference>
<evidence type="ECO:0000313" key="1">
    <source>
        <dbReference type="EMBL" id="SUI02698.1"/>
    </source>
</evidence>
<organism evidence="1 2">
    <name type="scientific">Salmonella enterica subsp. indica</name>
    <dbReference type="NCBI Taxonomy" id="59207"/>
    <lineage>
        <taxon>Bacteria</taxon>
        <taxon>Pseudomonadati</taxon>
        <taxon>Pseudomonadota</taxon>
        <taxon>Gammaproteobacteria</taxon>
        <taxon>Enterobacterales</taxon>
        <taxon>Enterobacteriaceae</taxon>
        <taxon>Salmonella</taxon>
    </lineage>
</organism>
<sequence length="75" mass="8601">MLFFHASRSRLTCFKLALKKPLAARITDWAGAESVSGRMLLLVLLKVLYSVINQEVNYGISNFNDYCSKHYRTET</sequence>
<reference evidence="1 2" key="1">
    <citation type="submission" date="2018-06" db="EMBL/GenBank/DDBJ databases">
        <authorList>
            <consortium name="Pathogen Informatics"/>
            <person name="Doyle S."/>
        </authorList>
    </citation>
    <scope>NUCLEOTIDE SEQUENCE [LARGE SCALE GENOMIC DNA]</scope>
    <source>
        <strain evidence="1 2">NCTC12420</strain>
    </source>
</reference>
<dbReference type="Proteomes" id="UP000254220">
    <property type="component" value="Unassembled WGS sequence"/>
</dbReference>